<reference evidence="3 4" key="1">
    <citation type="submission" date="2019-01" db="EMBL/GenBank/DDBJ databases">
        <authorList>
            <person name="Brito A."/>
        </authorList>
    </citation>
    <scope>NUCLEOTIDE SEQUENCE [LARGE SCALE GENOMIC DNA]</scope>
    <source>
        <strain evidence="3">1</strain>
    </source>
</reference>
<accession>A0A563VU21</accession>
<evidence type="ECO:0000259" key="2">
    <source>
        <dbReference type="PROSITE" id="PS51186"/>
    </source>
</evidence>
<dbReference type="RefSeq" id="WP_144873747.1">
    <property type="nucleotide sequence ID" value="NZ_LR214039.1"/>
</dbReference>
<organism evidence="3 4">
    <name type="scientific">Hyella patelloides LEGE 07179</name>
    <dbReference type="NCBI Taxonomy" id="945734"/>
    <lineage>
        <taxon>Bacteria</taxon>
        <taxon>Bacillati</taxon>
        <taxon>Cyanobacteriota</taxon>
        <taxon>Cyanophyceae</taxon>
        <taxon>Pleurocapsales</taxon>
        <taxon>Hyellaceae</taxon>
        <taxon>Hyella</taxon>
    </lineage>
</organism>
<dbReference type="InterPro" id="IPR050769">
    <property type="entry name" value="NAT_camello-type"/>
</dbReference>
<dbReference type="PANTHER" id="PTHR13947">
    <property type="entry name" value="GNAT FAMILY N-ACETYLTRANSFERASE"/>
    <property type="match status" value="1"/>
</dbReference>
<evidence type="ECO:0000313" key="3">
    <source>
        <dbReference type="EMBL" id="VEP14908.1"/>
    </source>
</evidence>
<dbReference type="EMBL" id="CAACVJ010000220">
    <property type="protein sequence ID" value="VEP14908.1"/>
    <property type="molecule type" value="Genomic_DNA"/>
</dbReference>
<dbReference type="Pfam" id="PF13508">
    <property type="entry name" value="Acetyltransf_7"/>
    <property type="match status" value="1"/>
</dbReference>
<sequence>MIKLRKYQPKDWNAIAAIHDRARLDELSASVGIEAFLSLADTAENEGLFDGEVWVACDEEIVLGFVAFSDDEVTWLYVSPEHYRQGIGRQLLKKAIAQCQACLIAKWGKIVHTSVLSGNDIALNLYLSEGFKIVETKTGKLDGNESFSATGHILQLDQKLFSVS</sequence>
<keyword evidence="4" id="KW-1185">Reference proteome</keyword>
<evidence type="ECO:0000256" key="1">
    <source>
        <dbReference type="ARBA" id="ARBA00022679"/>
    </source>
</evidence>
<dbReference type="SUPFAM" id="SSF55729">
    <property type="entry name" value="Acyl-CoA N-acyltransferases (Nat)"/>
    <property type="match status" value="1"/>
</dbReference>
<proteinExistence type="predicted"/>
<protein>
    <submittedName>
        <fullName evidence="3">Acetyltransferase, GNAT family</fullName>
    </submittedName>
</protein>
<dbReference type="InterPro" id="IPR000182">
    <property type="entry name" value="GNAT_dom"/>
</dbReference>
<dbReference type="Gene3D" id="3.40.630.30">
    <property type="match status" value="1"/>
</dbReference>
<evidence type="ECO:0000313" key="4">
    <source>
        <dbReference type="Proteomes" id="UP000320055"/>
    </source>
</evidence>
<dbReference type="GO" id="GO:0008080">
    <property type="term" value="F:N-acetyltransferase activity"/>
    <property type="evidence" value="ECO:0007669"/>
    <property type="project" value="InterPro"/>
</dbReference>
<gene>
    <name evidence="3" type="ORF">H1P_2970005</name>
</gene>
<dbReference type="PROSITE" id="PS51186">
    <property type="entry name" value="GNAT"/>
    <property type="match status" value="1"/>
</dbReference>
<dbReference type="Proteomes" id="UP000320055">
    <property type="component" value="Unassembled WGS sequence"/>
</dbReference>
<name>A0A563VU21_9CYAN</name>
<dbReference type="PANTHER" id="PTHR13947:SF37">
    <property type="entry name" value="LD18367P"/>
    <property type="match status" value="1"/>
</dbReference>
<keyword evidence="1 3" id="KW-0808">Transferase</keyword>
<dbReference type="AlphaFoldDB" id="A0A563VU21"/>
<dbReference type="CDD" id="cd04301">
    <property type="entry name" value="NAT_SF"/>
    <property type="match status" value="1"/>
</dbReference>
<dbReference type="InterPro" id="IPR016181">
    <property type="entry name" value="Acyl_CoA_acyltransferase"/>
</dbReference>
<feature type="domain" description="N-acetyltransferase" evidence="2">
    <location>
        <begin position="2"/>
        <end position="157"/>
    </location>
</feature>
<dbReference type="OrthoDB" id="515782at2"/>